<comment type="caution">
    <text evidence="2">The sequence shown here is derived from an EMBL/GenBank/DDBJ whole genome shotgun (WGS) entry which is preliminary data.</text>
</comment>
<dbReference type="RefSeq" id="WP_189652908.1">
    <property type="nucleotide sequence ID" value="NZ_BMRC01000033.1"/>
</dbReference>
<evidence type="ECO:0008006" key="4">
    <source>
        <dbReference type="Google" id="ProtNLM"/>
    </source>
</evidence>
<evidence type="ECO:0000256" key="1">
    <source>
        <dbReference type="SAM" id="Phobius"/>
    </source>
</evidence>
<organism evidence="2 3">
    <name type="scientific">Nonomuraea spiralis</name>
    <dbReference type="NCBI Taxonomy" id="46182"/>
    <lineage>
        <taxon>Bacteria</taxon>
        <taxon>Bacillati</taxon>
        <taxon>Actinomycetota</taxon>
        <taxon>Actinomycetes</taxon>
        <taxon>Streptosporangiales</taxon>
        <taxon>Streptosporangiaceae</taxon>
        <taxon>Nonomuraea</taxon>
    </lineage>
</organism>
<keyword evidence="3" id="KW-1185">Reference proteome</keyword>
<sequence>MSSHDPFDDLETELTALGGLLDLPSPPPADVAAAVRARLETPSPEDENVIRLPAPGRRKDVRRARRARWKIVAAVVIAVVAVTAATPQGRVAVARVLRFAGIELELGESSPTPVRTTANLPGEHTVAPGDLPSLVRFKVGTPAELGAPDHATVADQGRVVSLFWPGGVRLDQFQGGVDPFFFKKLGPPWPEYVQVNQAQGWWIPGAHPLGYIQRTDGSPIPLRQAAPTLIWQRDTITYRLEGAGTKERAIQIAESLR</sequence>
<protein>
    <recommendedName>
        <fullName evidence="4">DUF4367 domain-containing protein</fullName>
    </recommendedName>
</protein>
<reference evidence="2 3" key="1">
    <citation type="submission" date="2024-09" db="EMBL/GenBank/DDBJ databases">
        <authorList>
            <person name="Sun Q."/>
            <person name="Mori K."/>
        </authorList>
    </citation>
    <scope>NUCLEOTIDE SEQUENCE [LARGE SCALE GENOMIC DNA]</scope>
    <source>
        <strain evidence="2 3">CCM 3426</strain>
    </source>
</reference>
<name>A0ABV5IQT3_9ACTN</name>
<feature type="transmembrane region" description="Helical" evidence="1">
    <location>
        <begin position="67"/>
        <end position="85"/>
    </location>
</feature>
<gene>
    <name evidence="2" type="ORF">ACFFV7_33395</name>
</gene>
<dbReference type="Proteomes" id="UP001589647">
    <property type="component" value="Unassembled WGS sequence"/>
</dbReference>
<proteinExistence type="predicted"/>
<dbReference type="EMBL" id="JBHMEI010000035">
    <property type="protein sequence ID" value="MFB9206129.1"/>
    <property type="molecule type" value="Genomic_DNA"/>
</dbReference>
<keyword evidence="1" id="KW-1133">Transmembrane helix</keyword>
<evidence type="ECO:0000313" key="3">
    <source>
        <dbReference type="Proteomes" id="UP001589647"/>
    </source>
</evidence>
<keyword evidence="1" id="KW-0472">Membrane</keyword>
<keyword evidence="1" id="KW-0812">Transmembrane</keyword>
<accession>A0ABV5IQT3</accession>
<evidence type="ECO:0000313" key="2">
    <source>
        <dbReference type="EMBL" id="MFB9206129.1"/>
    </source>
</evidence>